<evidence type="ECO:0000256" key="1">
    <source>
        <dbReference type="SAM" id="MobiDB-lite"/>
    </source>
</evidence>
<feature type="region of interest" description="Disordered" evidence="1">
    <location>
        <begin position="169"/>
        <end position="188"/>
    </location>
</feature>
<dbReference type="EMBL" id="KZ613492">
    <property type="protein sequence ID" value="PMD18782.1"/>
    <property type="molecule type" value="Genomic_DNA"/>
</dbReference>
<keyword evidence="3" id="KW-1185">Reference proteome</keyword>
<sequence>MEGSFCETVRRRQPLTGDSGQPEPFCTAAEVPPRALFASWDVSIALVVAGTPLGRRLLGTRLVWKQNQKTSTVSSHQPYQATSSSSQLNCTATATTNSNLICSFTNALLMAVPPSEILRVGRLSDTVGQELCLLFTHPLEELLEDYGRSGMDVVTLGVHTPRSQTFIPVTEKHQSDQKRDEKRIPKEI</sequence>
<reference evidence="2 3" key="1">
    <citation type="submission" date="2016-05" db="EMBL/GenBank/DDBJ databases">
        <title>A degradative enzymes factory behind the ericoid mycorrhizal symbiosis.</title>
        <authorList>
            <consortium name="DOE Joint Genome Institute"/>
            <person name="Martino E."/>
            <person name="Morin E."/>
            <person name="Grelet G."/>
            <person name="Kuo A."/>
            <person name="Kohler A."/>
            <person name="Daghino S."/>
            <person name="Barry K."/>
            <person name="Choi C."/>
            <person name="Cichocki N."/>
            <person name="Clum A."/>
            <person name="Copeland A."/>
            <person name="Hainaut M."/>
            <person name="Haridas S."/>
            <person name="Labutti K."/>
            <person name="Lindquist E."/>
            <person name="Lipzen A."/>
            <person name="Khouja H.-R."/>
            <person name="Murat C."/>
            <person name="Ohm R."/>
            <person name="Olson A."/>
            <person name="Spatafora J."/>
            <person name="Veneault-Fourrey C."/>
            <person name="Henrissat B."/>
            <person name="Grigoriev I."/>
            <person name="Martin F."/>
            <person name="Perotto S."/>
        </authorList>
    </citation>
    <scope>NUCLEOTIDE SEQUENCE [LARGE SCALE GENOMIC DNA]</scope>
    <source>
        <strain evidence="2 3">UAMH 7357</strain>
    </source>
</reference>
<proteinExistence type="predicted"/>
<evidence type="ECO:0000313" key="3">
    <source>
        <dbReference type="Proteomes" id="UP000235672"/>
    </source>
</evidence>
<accession>A0A2J6PXL2</accession>
<dbReference type="AlphaFoldDB" id="A0A2J6PXL2"/>
<dbReference type="Proteomes" id="UP000235672">
    <property type="component" value="Unassembled WGS sequence"/>
</dbReference>
<gene>
    <name evidence="2" type="ORF">NA56DRAFT_706307</name>
</gene>
<organism evidence="2 3">
    <name type="scientific">Hyaloscypha hepaticicola</name>
    <dbReference type="NCBI Taxonomy" id="2082293"/>
    <lineage>
        <taxon>Eukaryota</taxon>
        <taxon>Fungi</taxon>
        <taxon>Dikarya</taxon>
        <taxon>Ascomycota</taxon>
        <taxon>Pezizomycotina</taxon>
        <taxon>Leotiomycetes</taxon>
        <taxon>Helotiales</taxon>
        <taxon>Hyaloscyphaceae</taxon>
        <taxon>Hyaloscypha</taxon>
    </lineage>
</organism>
<feature type="compositionally biased region" description="Basic and acidic residues" evidence="1">
    <location>
        <begin position="170"/>
        <end position="188"/>
    </location>
</feature>
<name>A0A2J6PXL2_9HELO</name>
<protein>
    <submittedName>
        <fullName evidence="2">Uncharacterized protein</fullName>
    </submittedName>
</protein>
<feature type="region of interest" description="Disordered" evidence="1">
    <location>
        <begin position="1"/>
        <end position="24"/>
    </location>
</feature>
<evidence type="ECO:0000313" key="2">
    <source>
        <dbReference type="EMBL" id="PMD18782.1"/>
    </source>
</evidence>